<dbReference type="PANTHER" id="PTHR35794">
    <property type="entry name" value="CELL DIVISION PROTEIN DIVIVA"/>
    <property type="match status" value="1"/>
</dbReference>
<feature type="coiled-coil region" evidence="7">
    <location>
        <begin position="36"/>
        <end position="70"/>
    </location>
</feature>
<comment type="caution">
    <text evidence="8">The sequence shown here is derived from an EMBL/GenBank/DDBJ whole genome shotgun (WGS) entry which is preliminary data.</text>
</comment>
<reference evidence="8 9" key="1">
    <citation type="journal article" date="2019" name="Int. J. Syst. Evol. Microbiol.">
        <title>The Global Catalogue of Microorganisms (GCM) 10K type strain sequencing project: providing services to taxonomists for standard genome sequencing and annotation.</title>
        <authorList>
            <consortium name="The Broad Institute Genomics Platform"/>
            <consortium name="The Broad Institute Genome Sequencing Center for Infectious Disease"/>
            <person name="Wu L."/>
            <person name="Ma J."/>
        </authorList>
    </citation>
    <scope>NUCLEOTIDE SEQUENCE [LARGE SCALE GENOMIC DNA]</scope>
    <source>
        <strain evidence="8 9">JCM 1407</strain>
    </source>
</reference>
<name>A0ABN1JP16_9CLOT</name>
<accession>A0ABN1JP16</accession>
<proteinExistence type="inferred from homology"/>
<dbReference type="InterPro" id="IPR007793">
    <property type="entry name" value="DivIVA_fam"/>
</dbReference>
<dbReference type="RefSeq" id="WP_343762384.1">
    <property type="nucleotide sequence ID" value="NZ_BAAACG010000010.1"/>
</dbReference>
<dbReference type="PANTHER" id="PTHR35794:SF2">
    <property type="entry name" value="CELL DIVISION PROTEIN DIVIVA"/>
    <property type="match status" value="1"/>
</dbReference>
<evidence type="ECO:0000256" key="2">
    <source>
        <dbReference type="ARBA" id="ARBA00009008"/>
    </source>
</evidence>
<gene>
    <name evidence="8" type="ORF">GCM10008906_27820</name>
</gene>
<dbReference type="Gene3D" id="6.10.250.660">
    <property type="match status" value="1"/>
</dbReference>
<protein>
    <submittedName>
        <fullName evidence="8">DivIVA domain-containing protein</fullName>
    </submittedName>
</protein>
<dbReference type="InterPro" id="IPR019933">
    <property type="entry name" value="DivIVA_domain"/>
</dbReference>
<dbReference type="NCBIfam" id="TIGR03544">
    <property type="entry name" value="DivI1A_domain"/>
    <property type="match status" value="1"/>
</dbReference>
<evidence type="ECO:0000313" key="9">
    <source>
        <dbReference type="Proteomes" id="UP001501510"/>
    </source>
</evidence>
<evidence type="ECO:0000256" key="6">
    <source>
        <dbReference type="ARBA" id="ARBA00023306"/>
    </source>
</evidence>
<evidence type="ECO:0000256" key="4">
    <source>
        <dbReference type="ARBA" id="ARBA00022618"/>
    </source>
</evidence>
<keyword evidence="5 7" id="KW-0175">Coiled coil</keyword>
<keyword evidence="6" id="KW-0131">Cell cycle</keyword>
<dbReference type="EMBL" id="BAAACG010000010">
    <property type="protein sequence ID" value="GAA0743720.1"/>
    <property type="molecule type" value="Genomic_DNA"/>
</dbReference>
<keyword evidence="9" id="KW-1185">Reference proteome</keyword>
<organism evidence="8 9">
    <name type="scientific">Clostridium oceanicum</name>
    <dbReference type="NCBI Taxonomy" id="1543"/>
    <lineage>
        <taxon>Bacteria</taxon>
        <taxon>Bacillati</taxon>
        <taxon>Bacillota</taxon>
        <taxon>Clostridia</taxon>
        <taxon>Eubacteriales</taxon>
        <taxon>Clostridiaceae</taxon>
        <taxon>Clostridium</taxon>
    </lineage>
</organism>
<dbReference type="Pfam" id="PF05103">
    <property type="entry name" value="DivIVA"/>
    <property type="match status" value="1"/>
</dbReference>
<dbReference type="Proteomes" id="UP001501510">
    <property type="component" value="Unassembled WGS sequence"/>
</dbReference>
<evidence type="ECO:0000256" key="5">
    <source>
        <dbReference type="ARBA" id="ARBA00023054"/>
    </source>
</evidence>
<comment type="subcellular location">
    <subcellularLocation>
        <location evidence="1">Cytoplasm</location>
    </subcellularLocation>
</comment>
<evidence type="ECO:0000256" key="3">
    <source>
        <dbReference type="ARBA" id="ARBA00022490"/>
    </source>
</evidence>
<evidence type="ECO:0000256" key="1">
    <source>
        <dbReference type="ARBA" id="ARBA00004496"/>
    </source>
</evidence>
<sequence>MKITSMEITNKQFKRGIRGYNCDEVDEFLDLIADDYERLYKENSTLNEKIANLEEKINHYNKMEDTIQNTLLLAQNSAEQAKETAQKEADLVIKNANDSAKRIIEKAQNDVMKITDEFEYTKQEFNKFRNRYKTFMKTQMDMFDEMEKEFIKNYNIGTAVSPSFIKEKDIELNFDEEDINEEDDSRNDSKFKVSDVTINKPSLESDEKDIKSFFVKED</sequence>
<comment type="similarity">
    <text evidence="2">Belongs to the DivIVA family.</text>
</comment>
<keyword evidence="3" id="KW-0963">Cytoplasm</keyword>
<feature type="coiled-coil region" evidence="7">
    <location>
        <begin position="97"/>
        <end position="124"/>
    </location>
</feature>
<evidence type="ECO:0000313" key="8">
    <source>
        <dbReference type="EMBL" id="GAA0743720.1"/>
    </source>
</evidence>
<evidence type="ECO:0000256" key="7">
    <source>
        <dbReference type="SAM" id="Coils"/>
    </source>
</evidence>
<keyword evidence="4" id="KW-0132">Cell division</keyword>